<organism evidence="2 3">
    <name type="scientific">Collybiopsis confluens</name>
    <dbReference type="NCBI Taxonomy" id="2823264"/>
    <lineage>
        <taxon>Eukaryota</taxon>
        <taxon>Fungi</taxon>
        <taxon>Dikarya</taxon>
        <taxon>Basidiomycota</taxon>
        <taxon>Agaricomycotina</taxon>
        <taxon>Agaricomycetes</taxon>
        <taxon>Agaricomycetidae</taxon>
        <taxon>Agaricales</taxon>
        <taxon>Marasmiineae</taxon>
        <taxon>Omphalotaceae</taxon>
        <taxon>Collybiopsis</taxon>
    </lineage>
</organism>
<keyword evidence="1" id="KW-0812">Transmembrane</keyword>
<proteinExistence type="predicted"/>
<accession>A0A8H5CJN8</accession>
<keyword evidence="1" id="KW-1133">Transmembrane helix</keyword>
<dbReference type="EMBL" id="JAACJN010000478">
    <property type="protein sequence ID" value="KAF5342960.1"/>
    <property type="molecule type" value="Genomic_DNA"/>
</dbReference>
<dbReference type="OrthoDB" id="2501127at2759"/>
<feature type="transmembrane region" description="Helical" evidence="1">
    <location>
        <begin position="122"/>
        <end position="143"/>
    </location>
</feature>
<gene>
    <name evidence="2" type="ORF">D9757_014895</name>
</gene>
<keyword evidence="1" id="KW-0472">Membrane</keyword>
<sequence>MVHLGWIRTCLYILLLVFTFILFVLCCVRINETLSANFYDPVVAELLFTSIATMFWVVLMLCIFFIEKLKFNFIRLYWQELIGLLILWFLWIGGAAAASSIFGDLENCQRFESCRVLSALLAFAWVGWIVLTVIVIISIVAMVQSTRDGRKDSVPEDEPRPYITKAIKPAEYRDSLPYLVES</sequence>
<evidence type="ECO:0008006" key="4">
    <source>
        <dbReference type="Google" id="ProtNLM"/>
    </source>
</evidence>
<comment type="caution">
    <text evidence="2">The sequence shown here is derived from an EMBL/GenBank/DDBJ whole genome shotgun (WGS) entry which is preliminary data.</text>
</comment>
<evidence type="ECO:0000313" key="3">
    <source>
        <dbReference type="Proteomes" id="UP000518752"/>
    </source>
</evidence>
<evidence type="ECO:0000256" key="1">
    <source>
        <dbReference type="SAM" id="Phobius"/>
    </source>
</evidence>
<feature type="transmembrane region" description="Helical" evidence="1">
    <location>
        <begin position="12"/>
        <end position="31"/>
    </location>
</feature>
<dbReference type="Proteomes" id="UP000518752">
    <property type="component" value="Unassembled WGS sequence"/>
</dbReference>
<feature type="transmembrane region" description="Helical" evidence="1">
    <location>
        <begin position="78"/>
        <end position="102"/>
    </location>
</feature>
<feature type="transmembrane region" description="Helical" evidence="1">
    <location>
        <begin position="43"/>
        <end position="66"/>
    </location>
</feature>
<dbReference type="AlphaFoldDB" id="A0A8H5CJN8"/>
<evidence type="ECO:0000313" key="2">
    <source>
        <dbReference type="EMBL" id="KAF5342960.1"/>
    </source>
</evidence>
<keyword evidence="3" id="KW-1185">Reference proteome</keyword>
<reference evidence="2 3" key="1">
    <citation type="journal article" date="2020" name="ISME J.">
        <title>Uncovering the hidden diversity of litter-decomposition mechanisms in mushroom-forming fungi.</title>
        <authorList>
            <person name="Floudas D."/>
            <person name="Bentzer J."/>
            <person name="Ahren D."/>
            <person name="Johansson T."/>
            <person name="Persson P."/>
            <person name="Tunlid A."/>
        </authorList>
    </citation>
    <scope>NUCLEOTIDE SEQUENCE [LARGE SCALE GENOMIC DNA]</scope>
    <source>
        <strain evidence="2 3">CBS 406.79</strain>
    </source>
</reference>
<name>A0A8H5CJN8_9AGAR</name>
<protein>
    <recommendedName>
        <fullName evidence="4">MARVEL domain-containing protein</fullName>
    </recommendedName>
</protein>